<reference evidence="2" key="1">
    <citation type="journal article" date="2021" name="PeerJ">
        <title>Extensive microbial diversity within the chicken gut microbiome revealed by metagenomics and culture.</title>
        <authorList>
            <person name="Gilroy R."/>
            <person name="Ravi A."/>
            <person name="Getino M."/>
            <person name="Pursley I."/>
            <person name="Horton D.L."/>
            <person name="Alikhan N.F."/>
            <person name="Baker D."/>
            <person name="Gharbi K."/>
            <person name="Hall N."/>
            <person name="Watson M."/>
            <person name="Adriaenssens E.M."/>
            <person name="Foster-Nyarko E."/>
            <person name="Jarju S."/>
            <person name="Secka A."/>
            <person name="Antonio M."/>
            <person name="Oren A."/>
            <person name="Chaudhuri R.R."/>
            <person name="La Ragione R."/>
            <person name="Hildebrand F."/>
            <person name="Pallen M.J."/>
        </authorList>
    </citation>
    <scope>NUCLEOTIDE SEQUENCE</scope>
    <source>
        <strain evidence="2">MalCec1-1739</strain>
    </source>
</reference>
<dbReference type="Proteomes" id="UP000787625">
    <property type="component" value="Unassembled WGS sequence"/>
</dbReference>
<evidence type="ECO:0000313" key="2">
    <source>
        <dbReference type="EMBL" id="HJD52342.1"/>
    </source>
</evidence>
<proteinExistence type="predicted"/>
<accession>A0A9D2ZTS3</accession>
<dbReference type="AlphaFoldDB" id="A0A9D2ZTS3"/>
<evidence type="ECO:0000256" key="1">
    <source>
        <dbReference type="SAM" id="SignalP"/>
    </source>
</evidence>
<comment type="caution">
    <text evidence="2">The sequence shown here is derived from an EMBL/GenBank/DDBJ whole genome shotgun (WGS) entry which is preliminary data.</text>
</comment>
<dbReference type="Pfam" id="PF13585">
    <property type="entry name" value="CHU_C"/>
    <property type="match status" value="1"/>
</dbReference>
<feature type="chain" id="PRO_5038629222" evidence="1">
    <location>
        <begin position="22"/>
        <end position="241"/>
    </location>
</feature>
<feature type="signal peptide" evidence="1">
    <location>
        <begin position="1"/>
        <end position="21"/>
    </location>
</feature>
<dbReference type="EMBL" id="DWUP01000024">
    <property type="protein sequence ID" value="HJD52342.1"/>
    <property type="molecule type" value="Genomic_DNA"/>
</dbReference>
<protein>
    <submittedName>
        <fullName evidence="2">Gliding motility-associated C-terminal domain-containing protein</fullName>
    </submittedName>
</protein>
<sequence length="241" mass="26809">MKSFPLLLLAMATLCPIAIVAQDLPIEADPVAVVMSSNNEVHEVGDTIYQGGSYTGPAPIEIRFLSRVTSDRTNLRYEWAVCTDANCENAILTRYDEDMDYTFMSAGTTYIQLRISDTDSLYIDYYSLPISITVSESMLELPNAFSPNGDGINDRYTVRHQSLVSFEAHIFNRWGQELYSWSIGNIDDGWDGTYKGKTVSNGVYFIVVVAEGADGIEYKKKSSINVMTGISDGYNNGTYNQ</sequence>
<reference evidence="2" key="2">
    <citation type="submission" date="2021-04" db="EMBL/GenBank/DDBJ databases">
        <authorList>
            <person name="Gilroy R."/>
        </authorList>
    </citation>
    <scope>NUCLEOTIDE SEQUENCE</scope>
    <source>
        <strain evidence="2">MalCec1-1739</strain>
    </source>
</reference>
<keyword evidence="1" id="KW-0732">Signal</keyword>
<gene>
    <name evidence="2" type="ORF">IAA93_01240</name>
</gene>
<organism evidence="2 3">
    <name type="scientific">Candidatus Avibacteroides avistercoris</name>
    <dbReference type="NCBI Taxonomy" id="2840690"/>
    <lineage>
        <taxon>Bacteria</taxon>
        <taxon>Pseudomonadati</taxon>
        <taxon>Bacteroidota</taxon>
        <taxon>Bacteroidia</taxon>
        <taxon>Bacteroidales</taxon>
        <taxon>Bacteroidaceae</taxon>
        <taxon>Bacteroidaceae incertae sedis</taxon>
        <taxon>Candidatus Avibacteroides</taxon>
    </lineage>
</organism>
<evidence type="ECO:0000313" key="3">
    <source>
        <dbReference type="Proteomes" id="UP000787625"/>
    </source>
</evidence>
<name>A0A9D2ZTS3_9BACT</name>
<dbReference type="NCBIfam" id="TIGR04131">
    <property type="entry name" value="Bac_Flav_CTERM"/>
    <property type="match status" value="1"/>
</dbReference>
<dbReference type="InterPro" id="IPR026341">
    <property type="entry name" value="T9SS_type_B"/>
</dbReference>